<name>A0A0R1XML2_9LACO</name>
<organism evidence="9 10">
    <name type="scientific">Agrilactobacillus composti DSM 18527 = JCM 14202</name>
    <dbReference type="NCBI Taxonomy" id="1423734"/>
    <lineage>
        <taxon>Bacteria</taxon>
        <taxon>Bacillati</taxon>
        <taxon>Bacillota</taxon>
        <taxon>Bacilli</taxon>
        <taxon>Lactobacillales</taxon>
        <taxon>Lactobacillaceae</taxon>
        <taxon>Agrilactobacillus</taxon>
    </lineage>
</organism>
<keyword evidence="8" id="KW-0028">Amino-acid biosynthesis</keyword>
<keyword evidence="8" id="KW-0055">Arginine biosynthesis</keyword>
<evidence type="ECO:0000256" key="3">
    <source>
        <dbReference type="ARBA" id="ARBA00011475"/>
    </source>
</evidence>
<dbReference type="PANTHER" id="PTHR23100:SF0">
    <property type="entry name" value="ARGININE BIOSYNTHESIS BIFUNCTIONAL PROTEIN ARGJ, MITOCHONDRIAL"/>
    <property type="match status" value="1"/>
</dbReference>
<comment type="caution">
    <text evidence="9">The sequence shown here is derived from an EMBL/GenBank/DDBJ whole genome shotgun (WGS) entry which is preliminary data.</text>
</comment>
<dbReference type="UniPathway" id="UPA00068">
    <property type="reaction ID" value="UER00106"/>
</dbReference>
<comment type="pathway">
    <text evidence="8">Amino-acid biosynthesis; L-arginine biosynthesis; N(2)-acetyl-L-ornithine from L-glutamate: step 1/4.</text>
</comment>
<dbReference type="Proteomes" id="UP000051236">
    <property type="component" value="Unassembled WGS sequence"/>
</dbReference>
<keyword evidence="7 8" id="KW-0012">Acyltransferase</keyword>
<comment type="similarity">
    <text evidence="2 8">Belongs to the ArgJ family.</text>
</comment>
<protein>
    <recommendedName>
        <fullName evidence="8">Arginine biosynthesis bifunctional protein ArgJ</fullName>
    </recommendedName>
    <domain>
        <recommendedName>
            <fullName evidence="8">Glutamate N-acetyltransferase</fullName>
            <ecNumber evidence="8">2.3.1.35</ecNumber>
        </recommendedName>
        <alternativeName>
            <fullName evidence="8">Ornithine acetyltransferase</fullName>
            <shortName evidence="8">OATase</shortName>
        </alternativeName>
        <alternativeName>
            <fullName evidence="8">Ornithine transacetylase</fullName>
        </alternativeName>
    </domain>
    <domain>
        <recommendedName>
            <fullName evidence="8">Amino-acid acetyltransferase</fullName>
            <ecNumber evidence="8">2.3.1.1</ecNumber>
        </recommendedName>
        <alternativeName>
            <fullName evidence="8">N-acetylglutamate synthase</fullName>
            <shortName evidence="8">AGSase</shortName>
        </alternativeName>
    </domain>
    <component>
        <recommendedName>
            <fullName evidence="8">Arginine biosynthesis bifunctional protein ArgJ alpha chain</fullName>
        </recommendedName>
    </component>
    <component>
        <recommendedName>
            <fullName evidence="8">Arginine biosynthesis bifunctional protein ArgJ beta chain</fullName>
        </recommendedName>
    </component>
</protein>
<dbReference type="HAMAP" id="MF_01106">
    <property type="entry name" value="ArgJ"/>
    <property type="match status" value="1"/>
</dbReference>
<comment type="subunit">
    <text evidence="3 8">Heterotetramer of two alpha and two beta chains.</text>
</comment>
<keyword evidence="4 8" id="KW-0963">Cytoplasm</keyword>
<comment type="catalytic activity">
    <reaction evidence="8">
        <text>L-glutamate + acetyl-CoA = N-acetyl-L-glutamate + CoA + H(+)</text>
        <dbReference type="Rhea" id="RHEA:24292"/>
        <dbReference type="ChEBI" id="CHEBI:15378"/>
        <dbReference type="ChEBI" id="CHEBI:29985"/>
        <dbReference type="ChEBI" id="CHEBI:44337"/>
        <dbReference type="ChEBI" id="CHEBI:57287"/>
        <dbReference type="ChEBI" id="CHEBI:57288"/>
        <dbReference type="EC" id="2.3.1.1"/>
    </reaction>
</comment>
<dbReference type="InterPro" id="IPR042195">
    <property type="entry name" value="ArgJ_beta_C"/>
</dbReference>
<evidence type="ECO:0000256" key="5">
    <source>
        <dbReference type="ARBA" id="ARBA00022679"/>
    </source>
</evidence>
<comment type="subcellular location">
    <subcellularLocation>
        <location evidence="1 8">Cytoplasm</location>
    </subcellularLocation>
</comment>
<proteinExistence type="inferred from homology"/>
<sequence length="404" mass="43067">MRIKQMLFILNKVYKEPIMGQNLPKGFQFFSDHVGIKADQKDLGIIVAENVCHAAAVFTKNKLCGVSIPIGQEKLHNNELQAIVVTSGIANVATGAQGSANAEAICAAVAEDLKIASQNVLPSATGVIGPQLPIAKILPKIHHISASLTSDYHDFVKAISTTDTKIKARSIKIGDATILAVGKGSGMIEPNMATMLVYMMTDANIEKSTLYAMLKEAVDQSFNVMSVDTDTSTSDTVVLMANGLAGAVAPGAFQNGLNEVTRALAEDIVSDAEGATKVIEVNVTGWQDSQQGKIIGKAVVNSPLVKTAINGADPNWGRLVMAIGKTQIVGLNFESLSLKFGDYLIFDHGNEYSKNLLNIEQYLKNNEKVSIYIDLGMAPAAETVSVLGCDLSKEYVEINSAYTS</sequence>
<dbReference type="GO" id="GO:0006592">
    <property type="term" value="P:ornithine biosynthetic process"/>
    <property type="evidence" value="ECO:0007669"/>
    <property type="project" value="TreeGrafter"/>
</dbReference>
<feature type="binding site" evidence="8">
    <location>
        <position position="273"/>
    </location>
    <ligand>
        <name>substrate</name>
    </ligand>
</feature>
<dbReference type="STRING" id="1423734.FC83_GL001414"/>
<dbReference type="PATRIC" id="fig|1423734.3.peg.1430"/>
<dbReference type="Gene3D" id="3.10.20.340">
    <property type="entry name" value="ArgJ beta chain, C-terminal domain"/>
    <property type="match status" value="1"/>
</dbReference>
<dbReference type="Gene3D" id="3.60.70.12">
    <property type="entry name" value="L-amino peptidase D-ALA esterase/amidase"/>
    <property type="match status" value="1"/>
</dbReference>
<reference evidence="9 10" key="1">
    <citation type="journal article" date="2015" name="Genome Announc.">
        <title>Expanding the biotechnology potential of lactobacilli through comparative genomics of 213 strains and associated genera.</title>
        <authorList>
            <person name="Sun Z."/>
            <person name="Harris H.M."/>
            <person name="McCann A."/>
            <person name="Guo C."/>
            <person name="Argimon S."/>
            <person name="Zhang W."/>
            <person name="Yang X."/>
            <person name="Jeffery I.B."/>
            <person name="Cooney J.C."/>
            <person name="Kagawa T.F."/>
            <person name="Liu W."/>
            <person name="Song Y."/>
            <person name="Salvetti E."/>
            <person name="Wrobel A."/>
            <person name="Rasinkangas P."/>
            <person name="Parkhill J."/>
            <person name="Rea M.C."/>
            <person name="O'Sullivan O."/>
            <person name="Ritari J."/>
            <person name="Douillard F.P."/>
            <person name="Paul Ross R."/>
            <person name="Yang R."/>
            <person name="Briner A.E."/>
            <person name="Felis G.E."/>
            <person name="de Vos W.M."/>
            <person name="Barrangou R."/>
            <person name="Klaenhammer T.R."/>
            <person name="Caufield P.W."/>
            <person name="Cui Y."/>
            <person name="Zhang H."/>
            <person name="O'Toole P.W."/>
        </authorList>
    </citation>
    <scope>NUCLEOTIDE SEQUENCE [LARGE SCALE GENOMIC DNA]</scope>
    <source>
        <strain evidence="9 10">DSM 18527</strain>
    </source>
</reference>
<dbReference type="GO" id="GO:0004358">
    <property type="term" value="F:L-glutamate N-acetyltransferase activity, acting on acetyl-L-ornithine as donor"/>
    <property type="evidence" value="ECO:0007669"/>
    <property type="project" value="UniProtKB-UniRule"/>
</dbReference>
<evidence type="ECO:0000256" key="8">
    <source>
        <dbReference type="HAMAP-Rule" id="MF_01106"/>
    </source>
</evidence>
<feature type="chain" id="PRO_5023406694" description="Arginine biosynthesis bifunctional protein ArgJ beta chain" evidence="8">
    <location>
        <begin position="194"/>
        <end position="404"/>
    </location>
</feature>
<feature type="site" description="Cleavage; by autolysis" evidence="8">
    <location>
        <begin position="193"/>
        <end position="194"/>
    </location>
</feature>
<dbReference type="AlphaFoldDB" id="A0A0R1XML2"/>
<keyword evidence="10" id="KW-1185">Reference proteome</keyword>
<feature type="binding site" evidence="8">
    <location>
        <position position="161"/>
    </location>
    <ligand>
        <name>substrate</name>
    </ligand>
</feature>
<keyword evidence="8" id="KW-0511">Multifunctional enzyme</keyword>
<feature type="binding site" evidence="8">
    <location>
        <position position="183"/>
    </location>
    <ligand>
        <name>substrate</name>
    </ligand>
</feature>
<evidence type="ECO:0000256" key="2">
    <source>
        <dbReference type="ARBA" id="ARBA00006774"/>
    </source>
</evidence>
<gene>
    <name evidence="8" type="primary">argJ</name>
    <name evidence="9" type="ORF">FC83_GL001414</name>
</gene>
<feature type="binding site" evidence="8">
    <location>
        <position position="194"/>
    </location>
    <ligand>
        <name>substrate</name>
    </ligand>
</feature>
<comment type="catalytic activity">
    <reaction evidence="8">
        <text>N(2)-acetyl-L-ornithine + L-glutamate = N-acetyl-L-glutamate + L-ornithine</text>
        <dbReference type="Rhea" id="RHEA:15349"/>
        <dbReference type="ChEBI" id="CHEBI:29985"/>
        <dbReference type="ChEBI" id="CHEBI:44337"/>
        <dbReference type="ChEBI" id="CHEBI:46911"/>
        <dbReference type="ChEBI" id="CHEBI:57805"/>
        <dbReference type="EC" id="2.3.1.35"/>
    </reaction>
</comment>
<dbReference type="GO" id="GO:0004042">
    <property type="term" value="F:L-glutamate N-acetyltransferase activity"/>
    <property type="evidence" value="ECO:0007669"/>
    <property type="project" value="UniProtKB-UniRule"/>
</dbReference>
<keyword evidence="5 8" id="KW-0808">Transferase</keyword>
<evidence type="ECO:0000313" key="9">
    <source>
        <dbReference type="EMBL" id="KRM30853.1"/>
    </source>
</evidence>
<comment type="function">
    <text evidence="8">Catalyzes two activities which are involved in the cyclic version of arginine biosynthesis: the synthesis of N-acetylglutamate from glutamate and acetyl-CoA as the acetyl donor, and of ornithine by transacetylation between N(2)-acetylornithine and glutamate.</text>
</comment>
<comment type="pathway">
    <text evidence="8">Amino-acid biosynthesis; L-arginine biosynthesis; L-ornithine and N-acetyl-L-glutamate from L-glutamate and N(2)-acetyl-L-ornithine (cyclic): step 1/1.</text>
</comment>
<dbReference type="GO" id="GO:0006526">
    <property type="term" value="P:L-arginine biosynthetic process"/>
    <property type="evidence" value="ECO:0007669"/>
    <property type="project" value="UniProtKB-UniRule"/>
</dbReference>
<keyword evidence="6 8" id="KW-0068">Autocatalytic cleavage</keyword>
<dbReference type="EC" id="2.3.1.35" evidence="8"/>
<dbReference type="FunFam" id="3.10.20.340:FF:000003">
    <property type="entry name" value="Arginine biosynthesis bifunctional protein ArgJ"/>
    <property type="match status" value="1"/>
</dbReference>
<evidence type="ECO:0000313" key="10">
    <source>
        <dbReference type="Proteomes" id="UP000051236"/>
    </source>
</evidence>
<dbReference type="SUPFAM" id="SSF56266">
    <property type="entry name" value="DmpA/ArgJ-like"/>
    <property type="match status" value="1"/>
</dbReference>
<dbReference type="EC" id="2.3.1.1" evidence="8"/>
<dbReference type="EMBL" id="AZGA01000087">
    <property type="protein sequence ID" value="KRM30853.1"/>
    <property type="molecule type" value="Genomic_DNA"/>
</dbReference>
<accession>A0A0R1XML2</accession>
<dbReference type="InterPro" id="IPR016117">
    <property type="entry name" value="ArgJ-like_dom_sf"/>
</dbReference>
<feature type="binding site" evidence="8">
    <location>
        <position position="399"/>
    </location>
    <ligand>
        <name>substrate</name>
    </ligand>
</feature>
<feature type="active site" description="Nucleophile" evidence="8">
    <location>
        <position position="194"/>
    </location>
</feature>
<feature type="chain" id="PRO_5023406693" description="Arginine biosynthesis bifunctional protein ArgJ alpha chain" evidence="8">
    <location>
        <begin position="1"/>
        <end position="193"/>
    </location>
</feature>
<dbReference type="InterPro" id="IPR002813">
    <property type="entry name" value="Arg_biosynth_ArgJ"/>
</dbReference>
<dbReference type="eggNOG" id="COG1364">
    <property type="taxonomic scope" value="Bacteria"/>
</dbReference>
<evidence type="ECO:0000256" key="1">
    <source>
        <dbReference type="ARBA" id="ARBA00004496"/>
    </source>
</evidence>
<feature type="site" description="Involved in the stabilization of negative charge on the oxyanion by the formation of the oxyanion hole" evidence="8">
    <location>
        <position position="125"/>
    </location>
</feature>
<feature type="site" description="Involved in the stabilization of negative charge on the oxyanion by the formation of the oxyanion hole" evidence="8">
    <location>
        <position position="126"/>
    </location>
</feature>
<dbReference type="PANTHER" id="PTHR23100">
    <property type="entry name" value="ARGININE BIOSYNTHESIS BIFUNCTIONAL PROTEIN ARGJ"/>
    <property type="match status" value="1"/>
</dbReference>
<dbReference type="Pfam" id="PF01960">
    <property type="entry name" value="ArgJ"/>
    <property type="match status" value="1"/>
</dbReference>
<dbReference type="NCBIfam" id="NF003802">
    <property type="entry name" value="PRK05388.1"/>
    <property type="match status" value="1"/>
</dbReference>
<dbReference type="CDD" id="cd02152">
    <property type="entry name" value="OAT"/>
    <property type="match status" value="1"/>
</dbReference>
<dbReference type="GO" id="GO:0005737">
    <property type="term" value="C:cytoplasm"/>
    <property type="evidence" value="ECO:0007669"/>
    <property type="project" value="UniProtKB-SubCell"/>
</dbReference>
<feature type="binding site" evidence="8">
    <location>
        <position position="404"/>
    </location>
    <ligand>
        <name>substrate</name>
    </ligand>
</feature>
<evidence type="ECO:0000256" key="7">
    <source>
        <dbReference type="ARBA" id="ARBA00023315"/>
    </source>
</evidence>
<evidence type="ECO:0000256" key="4">
    <source>
        <dbReference type="ARBA" id="ARBA00022490"/>
    </source>
</evidence>
<evidence type="ECO:0000256" key="6">
    <source>
        <dbReference type="ARBA" id="ARBA00022813"/>
    </source>
</evidence>
<dbReference type="NCBIfam" id="TIGR00120">
    <property type="entry name" value="ArgJ"/>
    <property type="match status" value="1"/>
</dbReference>